<dbReference type="PANTHER" id="PTHR33026:SF7">
    <property type="entry name" value="OS03G0100275 PROTEIN"/>
    <property type="match status" value="1"/>
</dbReference>
<feature type="compositionally biased region" description="Low complexity" evidence="1">
    <location>
        <begin position="301"/>
        <end position="311"/>
    </location>
</feature>
<feature type="region of interest" description="Disordered" evidence="1">
    <location>
        <begin position="236"/>
        <end position="311"/>
    </location>
</feature>
<feature type="domain" description="Transposase (putative) gypsy type" evidence="2">
    <location>
        <begin position="47"/>
        <end position="112"/>
    </location>
</feature>
<feature type="compositionally biased region" description="Low complexity" evidence="1">
    <location>
        <begin position="239"/>
        <end position="248"/>
    </location>
</feature>
<dbReference type="Pfam" id="PF04195">
    <property type="entry name" value="Transposase_28"/>
    <property type="match status" value="1"/>
</dbReference>
<sequence>MDLGKSSSTSASLKKLQEDGALPSRRTMEREAGGTNPQLVLGRMVAIEDYILCGFLPPSSEFLLLVLNFYGLSLLHLNPNSIAFLSIFAHLCEAYIGVEPFLDLFRSYYELRWMESNRVSGCVGFRLRDGLKSRYIPFQCPSSRSKWRNRWFYLEIKDSDPVFVVPKEQPDKILSWTTKPSLNPSLQSFIDIINDLRVRGLSGYEVVADFVGLNSEAVQRRVGQVAASLKEKVAKEASDAAAATTSGGNVPTKGRKFSSVSGHRRKASTPSALDASPLPPRRRLVTVGEKEARAKAAQDKSGGTSSASPATASTDVILTAGSQEATPSGLVNDPVAGRGPQAAVLTWEVLQVEMGRLLEAGARGIGREIAEARSEAVLANERADRLGLEDRMSELGNKLSEIRGSLRVTYTGLHQLAGESGIKSTISVNPDEFSLTSSVAELATAMGEIPSKHTARIAKETSNGIYTGACHVLACVKLSCPELDLLEILDQGAASNMRKEVMEEVGDLGESVLPLVEQWDFLVCRELRVVRGDPEESAAGYISWLNGACAQLDGIGKRIDEALKQECRRSSRYAGGHVLACLRDHRPRLDLDFLREGFARSRRTPAEIDHLARSMSPLAKKIFQSVDWRWPSW</sequence>
<evidence type="ECO:0000259" key="2">
    <source>
        <dbReference type="Pfam" id="PF04195"/>
    </source>
</evidence>
<feature type="compositionally biased region" description="Basic and acidic residues" evidence="1">
    <location>
        <begin position="288"/>
        <end position="298"/>
    </location>
</feature>
<reference evidence="3" key="2">
    <citation type="submission" date="2005-04" db="EMBL/GenBank/DDBJ databases">
        <authorList>
            <person name="Buell C.R."/>
            <person name="Wing R.A."/>
            <person name="McCombie W.A."/>
            <person name="Ouyang S."/>
        </authorList>
    </citation>
    <scope>NUCLEOTIDE SEQUENCE</scope>
</reference>
<reference evidence="3" key="3">
    <citation type="submission" date="2006-01" db="EMBL/GenBank/DDBJ databases">
        <authorList>
            <person name="Buell R."/>
        </authorList>
    </citation>
    <scope>NUCLEOTIDE SEQUENCE</scope>
</reference>
<evidence type="ECO:0000256" key="1">
    <source>
        <dbReference type="SAM" id="MobiDB-lite"/>
    </source>
</evidence>
<dbReference type="AlphaFoldDB" id="Q2QUN8"/>
<accession>Q2QUN8</accession>
<protein>
    <submittedName>
        <fullName evidence="3">Retrotransposon protein, putative, unclassified</fullName>
    </submittedName>
</protein>
<gene>
    <name evidence="3" type="ordered locus">LOC_Os12g15620</name>
</gene>
<reference evidence="3" key="1">
    <citation type="journal article" date="2005" name="BMC Biol.">
        <title>The sequence of rice chromosomes 11 and 12, rich in disease resistance genes and recent gene duplications.</title>
        <authorList>
            <consortium name="The rice chromosomes 11 and 12 sequencing consortia"/>
        </authorList>
    </citation>
    <scope>NUCLEOTIDE SEQUENCE [LARGE SCALE GENOMIC DNA]</scope>
</reference>
<dbReference type="PANTHER" id="PTHR33026">
    <property type="entry name" value="OS06G0360600 PROTEIN"/>
    <property type="match status" value="1"/>
</dbReference>
<proteinExistence type="predicted"/>
<dbReference type="InterPro" id="IPR007321">
    <property type="entry name" value="Transposase_28"/>
</dbReference>
<evidence type="ECO:0000313" key="3">
    <source>
        <dbReference type="EMBL" id="ABA97298.1"/>
    </source>
</evidence>
<dbReference type="EMBL" id="DP000011">
    <property type="protein sequence ID" value="ABA97298.1"/>
    <property type="molecule type" value="Genomic_DNA"/>
</dbReference>
<name>Q2QUN8_ORYSJ</name>
<organism evidence="3">
    <name type="scientific">Oryza sativa subsp. japonica</name>
    <name type="common">Rice</name>
    <dbReference type="NCBI Taxonomy" id="39947"/>
    <lineage>
        <taxon>Eukaryota</taxon>
        <taxon>Viridiplantae</taxon>
        <taxon>Streptophyta</taxon>
        <taxon>Embryophyta</taxon>
        <taxon>Tracheophyta</taxon>
        <taxon>Spermatophyta</taxon>
        <taxon>Magnoliopsida</taxon>
        <taxon>Liliopsida</taxon>
        <taxon>Poales</taxon>
        <taxon>Poaceae</taxon>
        <taxon>BOP clade</taxon>
        <taxon>Oryzoideae</taxon>
        <taxon>Oryzeae</taxon>
        <taxon>Oryzinae</taxon>
        <taxon>Oryza</taxon>
        <taxon>Oryza sativa</taxon>
    </lineage>
</organism>